<comment type="caution">
    <text evidence="2">The sequence shown here is derived from an EMBL/GenBank/DDBJ whole genome shotgun (WGS) entry which is preliminary data.</text>
</comment>
<evidence type="ECO:0000313" key="3">
    <source>
        <dbReference type="Proteomes" id="UP000823904"/>
    </source>
</evidence>
<reference evidence="2" key="1">
    <citation type="journal article" date="2021" name="PeerJ">
        <title>Extensive microbial diversity within the chicken gut microbiome revealed by metagenomics and culture.</title>
        <authorList>
            <person name="Gilroy R."/>
            <person name="Ravi A."/>
            <person name="Getino M."/>
            <person name="Pursley I."/>
            <person name="Horton D.L."/>
            <person name="Alikhan N.F."/>
            <person name="Baker D."/>
            <person name="Gharbi K."/>
            <person name="Hall N."/>
            <person name="Watson M."/>
            <person name="Adriaenssens E.M."/>
            <person name="Foster-Nyarko E."/>
            <person name="Jarju S."/>
            <person name="Secka A."/>
            <person name="Antonio M."/>
            <person name="Oren A."/>
            <person name="Chaudhuri R.R."/>
            <person name="La Ragione R."/>
            <person name="Hildebrand F."/>
            <person name="Pallen M.J."/>
        </authorList>
    </citation>
    <scope>NUCLEOTIDE SEQUENCE</scope>
    <source>
        <strain evidence="2">ChiSjej3B21-8574</strain>
    </source>
</reference>
<gene>
    <name evidence="2" type="ORF">H9754_00785</name>
</gene>
<reference evidence="2" key="2">
    <citation type="submission" date="2021-04" db="EMBL/GenBank/DDBJ databases">
        <authorList>
            <person name="Gilroy R."/>
        </authorList>
    </citation>
    <scope>NUCLEOTIDE SEQUENCE</scope>
    <source>
        <strain evidence="2">ChiSjej3B21-8574</strain>
    </source>
</reference>
<evidence type="ECO:0000256" key="1">
    <source>
        <dbReference type="SAM" id="MobiDB-lite"/>
    </source>
</evidence>
<name>A0A9D2T8M0_9FIRM</name>
<dbReference type="EMBL" id="DWWD01000005">
    <property type="protein sequence ID" value="HJC49110.1"/>
    <property type="molecule type" value="Genomic_DNA"/>
</dbReference>
<feature type="region of interest" description="Disordered" evidence="1">
    <location>
        <begin position="63"/>
        <end position="92"/>
    </location>
</feature>
<dbReference type="Proteomes" id="UP000823904">
    <property type="component" value="Unassembled WGS sequence"/>
</dbReference>
<evidence type="ECO:0000313" key="2">
    <source>
        <dbReference type="EMBL" id="HJC49110.1"/>
    </source>
</evidence>
<protein>
    <submittedName>
        <fullName evidence="2">Uncharacterized protein</fullName>
    </submittedName>
</protein>
<dbReference type="AlphaFoldDB" id="A0A9D2T8M0"/>
<sequence>MYKVIKRFHDLQDARKTKSGRIYHEYNVGDVFPRDGMEVSEERIQELAGPDNRQGVPLIELVQEKGAPKKTTKKTASGKTTTKQTTTKTASK</sequence>
<proteinExistence type="predicted"/>
<accession>A0A9D2T8M0</accession>
<organism evidence="2 3">
    <name type="scientific">Candidatus Anaerostipes avistercoris</name>
    <dbReference type="NCBI Taxonomy" id="2838462"/>
    <lineage>
        <taxon>Bacteria</taxon>
        <taxon>Bacillati</taxon>
        <taxon>Bacillota</taxon>
        <taxon>Clostridia</taxon>
        <taxon>Lachnospirales</taxon>
        <taxon>Lachnospiraceae</taxon>
        <taxon>Anaerostipes</taxon>
    </lineage>
</organism>
<feature type="compositionally biased region" description="Low complexity" evidence="1">
    <location>
        <begin position="74"/>
        <end position="92"/>
    </location>
</feature>